<dbReference type="Gene3D" id="1.10.10.60">
    <property type="entry name" value="Homeodomain-like"/>
    <property type="match status" value="1"/>
</dbReference>
<dbReference type="Proteomes" id="UP000714275">
    <property type="component" value="Unassembled WGS sequence"/>
</dbReference>
<evidence type="ECO:0000256" key="6">
    <source>
        <dbReference type="SAM" id="MobiDB-lite"/>
    </source>
</evidence>
<feature type="region of interest" description="Disordered" evidence="6">
    <location>
        <begin position="284"/>
        <end position="314"/>
    </location>
</feature>
<dbReference type="EMBL" id="JABBWD010000001">
    <property type="protein sequence ID" value="KAG1783785.1"/>
    <property type="molecule type" value="Genomic_DNA"/>
</dbReference>
<feature type="region of interest" description="Disordered" evidence="6">
    <location>
        <begin position="343"/>
        <end position="408"/>
    </location>
</feature>
<reference evidence="8" key="1">
    <citation type="journal article" date="2020" name="New Phytol.">
        <title>Comparative genomics reveals dynamic genome evolution in host specialist ectomycorrhizal fungi.</title>
        <authorList>
            <person name="Lofgren L.A."/>
            <person name="Nguyen N.H."/>
            <person name="Vilgalys R."/>
            <person name="Ruytinx J."/>
            <person name="Liao H.L."/>
            <person name="Branco S."/>
            <person name="Kuo A."/>
            <person name="LaButti K."/>
            <person name="Lipzen A."/>
            <person name="Andreopoulos W."/>
            <person name="Pangilinan J."/>
            <person name="Riley R."/>
            <person name="Hundley H."/>
            <person name="Na H."/>
            <person name="Barry K."/>
            <person name="Grigoriev I.V."/>
            <person name="Stajich J.E."/>
            <person name="Kennedy P.G."/>
        </authorList>
    </citation>
    <scope>NUCLEOTIDE SEQUENCE</scope>
    <source>
        <strain evidence="8">DOB743</strain>
    </source>
</reference>
<evidence type="ECO:0000313" key="8">
    <source>
        <dbReference type="EMBL" id="KAG1783785.1"/>
    </source>
</evidence>
<dbReference type="SUPFAM" id="SSF46689">
    <property type="entry name" value="Homeodomain-like"/>
    <property type="match status" value="1"/>
</dbReference>
<feature type="compositionally biased region" description="Basic and acidic residues" evidence="6">
    <location>
        <begin position="387"/>
        <end position="396"/>
    </location>
</feature>
<evidence type="ECO:0000313" key="9">
    <source>
        <dbReference type="Proteomes" id="UP000714275"/>
    </source>
</evidence>
<evidence type="ECO:0000256" key="5">
    <source>
        <dbReference type="RuleBase" id="RU367107"/>
    </source>
</evidence>
<dbReference type="GO" id="GO:0031848">
    <property type="term" value="P:protection from non-homologous end joining at telomere"/>
    <property type="evidence" value="ECO:0007669"/>
    <property type="project" value="TreeGrafter"/>
</dbReference>
<protein>
    <recommendedName>
        <fullName evidence="5">DNA-binding protein RAP1</fullName>
    </recommendedName>
</protein>
<gene>
    <name evidence="8" type="ORF">EV702DRAFT_15347</name>
</gene>
<evidence type="ECO:0000256" key="2">
    <source>
        <dbReference type="ARBA" id="ARBA00022454"/>
    </source>
</evidence>
<proteinExistence type="inferred from homology"/>
<comment type="subunit">
    <text evidence="5">Homodimer.</text>
</comment>
<keyword evidence="4 5" id="KW-0539">Nucleus</keyword>
<evidence type="ECO:0000256" key="1">
    <source>
        <dbReference type="ARBA" id="ARBA00010467"/>
    </source>
</evidence>
<organism evidence="8 9">
    <name type="scientific">Suillus placidus</name>
    <dbReference type="NCBI Taxonomy" id="48579"/>
    <lineage>
        <taxon>Eukaryota</taxon>
        <taxon>Fungi</taxon>
        <taxon>Dikarya</taxon>
        <taxon>Basidiomycota</taxon>
        <taxon>Agaricomycotina</taxon>
        <taxon>Agaricomycetes</taxon>
        <taxon>Agaricomycetidae</taxon>
        <taxon>Boletales</taxon>
        <taxon>Suillineae</taxon>
        <taxon>Suillaceae</taxon>
        <taxon>Suillus</taxon>
    </lineage>
</organism>
<evidence type="ECO:0000256" key="3">
    <source>
        <dbReference type="ARBA" id="ARBA00022895"/>
    </source>
</evidence>
<name>A0A9P7A905_9AGAM</name>
<sequence length="469" mass="53415">MHIIMPIFQDANGLAIKFFIQKDIAQEIQAELCEVVASLGGRVEAKVPRQGYVLVQPGTAEEERLRLCWMAQDRPQRHFVPYTYVEACKIAGMQLKQIFVENGLPVKMHIHPSIANINARTTLSQRIMHSGGDPTSSPQSAKIILADPNTEVFQHLVKTYQGIPDKHVESYLWVKKCVEKGSLVYTPLIYKNPGGRRPGEERTPFTEDDEQRLCEWIAAKIPYKQTGGRTGNRLYQQLCEMIADPEYAWVSRHTWQSWRERYKKNAVRLDTMIAQIVDQKKPVPGEQGQYGYVRQDEEKNKRHRKKRAKPAEQNLHKQEMIIGGINGNGAEVPVIVFDASAVDSGPSTSRALVRSSPAEEELEDGEDSEEWAVRIGNEPPPNWGKRPASEESEARNSRKRMKSDDADSIQGVLLDPGVHLIDRTLQEIATEYRFTLEEVKEFYDQCGEMERTKARFQKMRQILSSIGES</sequence>
<dbReference type="AlphaFoldDB" id="A0A9P7A905"/>
<dbReference type="PANTHER" id="PTHR16466">
    <property type="entry name" value="TELOMERE REPEAT-BINDING FACTOR 2-INTERACTING PROTEIN 1"/>
    <property type="match status" value="1"/>
</dbReference>
<evidence type="ECO:0000256" key="4">
    <source>
        <dbReference type="ARBA" id="ARBA00023242"/>
    </source>
</evidence>
<dbReference type="GO" id="GO:0070187">
    <property type="term" value="C:shelterin complex"/>
    <property type="evidence" value="ECO:0007669"/>
    <property type="project" value="TreeGrafter"/>
</dbReference>
<keyword evidence="3 5" id="KW-0779">Telomere</keyword>
<comment type="function">
    <text evidence="5">Involved in the regulation of telomere length, clustering and has a specific role in telomere position effect (TPE).</text>
</comment>
<evidence type="ECO:0000259" key="7">
    <source>
        <dbReference type="Pfam" id="PF08914"/>
    </source>
</evidence>
<dbReference type="GO" id="GO:0042162">
    <property type="term" value="F:telomeric DNA binding"/>
    <property type="evidence" value="ECO:0007669"/>
    <property type="project" value="TreeGrafter"/>
</dbReference>
<dbReference type="InterPro" id="IPR015010">
    <property type="entry name" value="TERF2IP_Myb"/>
</dbReference>
<dbReference type="Pfam" id="PF08914">
    <property type="entry name" value="Myb_Rap1"/>
    <property type="match status" value="1"/>
</dbReference>
<dbReference type="InterPro" id="IPR039595">
    <property type="entry name" value="TE2IP/Rap1"/>
</dbReference>
<dbReference type="PANTHER" id="PTHR16466:SF6">
    <property type="entry name" value="TELOMERIC REPEAT-BINDING FACTOR 2-INTERACTING PROTEIN 1"/>
    <property type="match status" value="1"/>
</dbReference>
<comment type="caution">
    <text evidence="8">The sequence shown here is derived from an EMBL/GenBank/DDBJ whole genome shotgun (WGS) entry which is preliminary data.</text>
</comment>
<keyword evidence="2 5" id="KW-0158">Chromosome</keyword>
<dbReference type="OrthoDB" id="435460at2759"/>
<comment type="similarity">
    <text evidence="1 5">Belongs to the RAP1 family.</text>
</comment>
<dbReference type="GO" id="GO:0010833">
    <property type="term" value="P:telomere maintenance via telomere lengthening"/>
    <property type="evidence" value="ECO:0007669"/>
    <property type="project" value="UniProtKB-UniRule"/>
</dbReference>
<keyword evidence="9" id="KW-1185">Reference proteome</keyword>
<feature type="domain" description="TERF2-interacting telomeric protein 1 Myb" evidence="7">
    <location>
        <begin position="205"/>
        <end position="265"/>
    </location>
</feature>
<comment type="subcellular location">
    <subcellularLocation>
        <location evidence="5">Nucleus</location>
    </subcellularLocation>
    <subcellularLocation>
        <location evidence="5">Chromosome</location>
        <location evidence="5">Telomere</location>
    </subcellularLocation>
</comment>
<accession>A0A9P7A905</accession>
<dbReference type="InterPro" id="IPR009057">
    <property type="entry name" value="Homeodomain-like_sf"/>
</dbReference>
<dbReference type="CDD" id="cd11655">
    <property type="entry name" value="rap1_myb-like"/>
    <property type="match status" value="1"/>
</dbReference>
<feature type="compositionally biased region" description="Acidic residues" evidence="6">
    <location>
        <begin position="358"/>
        <end position="370"/>
    </location>
</feature>